<keyword evidence="3" id="KW-1185">Reference proteome</keyword>
<proteinExistence type="predicted"/>
<reference evidence="1" key="1">
    <citation type="submission" date="2023-06" db="EMBL/GenBank/DDBJ databases">
        <authorList>
            <person name="Kurt Z."/>
        </authorList>
    </citation>
    <scope>NUCLEOTIDE SEQUENCE</scope>
</reference>
<evidence type="ECO:0000313" key="2">
    <source>
        <dbReference type="EMBL" id="CAL6074854.1"/>
    </source>
</evidence>
<dbReference type="AlphaFoldDB" id="A0AA86Q7N0"/>
<dbReference type="EMBL" id="CATOUU010000816">
    <property type="protein sequence ID" value="CAI9950703.1"/>
    <property type="molecule type" value="Genomic_DNA"/>
</dbReference>
<dbReference type="Proteomes" id="UP001642409">
    <property type="component" value="Unassembled WGS sequence"/>
</dbReference>
<evidence type="ECO:0000313" key="3">
    <source>
        <dbReference type="Proteomes" id="UP001642409"/>
    </source>
</evidence>
<accession>A0AA86Q7N0</accession>
<comment type="caution">
    <text evidence="1">The sequence shown here is derived from an EMBL/GenBank/DDBJ whole genome shotgun (WGS) entry which is preliminary data.</text>
</comment>
<name>A0AA86Q7N0_9EUKA</name>
<organism evidence="1">
    <name type="scientific">Hexamita inflata</name>
    <dbReference type="NCBI Taxonomy" id="28002"/>
    <lineage>
        <taxon>Eukaryota</taxon>
        <taxon>Metamonada</taxon>
        <taxon>Diplomonadida</taxon>
        <taxon>Hexamitidae</taxon>
        <taxon>Hexamitinae</taxon>
        <taxon>Hexamita</taxon>
    </lineage>
</organism>
<reference evidence="2 3" key="2">
    <citation type="submission" date="2024-07" db="EMBL/GenBank/DDBJ databases">
        <authorList>
            <person name="Akdeniz Z."/>
        </authorList>
    </citation>
    <scope>NUCLEOTIDE SEQUENCE [LARGE SCALE GENOMIC DNA]</scope>
</reference>
<protein>
    <submittedName>
        <fullName evidence="2">Hypothetical_protein</fullName>
    </submittedName>
</protein>
<evidence type="ECO:0000313" key="1">
    <source>
        <dbReference type="EMBL" id="CAI9950703.1"/>
    </source>
</evidence>
<gene>
    <name evidence="1" type="ORF">HINF_LOCUS38348</name>
    <name evidence="2" type="ORF">HINF_LOCUS56925</name>
</gene>
<sequence length="150" mass="17927">MFKNHEEQQSLSENDMAMIEKYKCQIKNQTLKIQRNQDLKHLDFINTLKINQLVLHGCKNIIPQLENKTIKLLEVMDCNIQSVKDFQLENLEVLLIYNILYGKLESKTLAQEIVRFQKRKELTLQKCITNYQFQSTFADNWTHQTRFDTM</sequence>
<dbReference type="EMBL" id="CAXDID020000310">
    <property type="protein sequence ID" value="CAL6074854.1"/>
    <property type="molecule type" value="Genomic_DNA"/>
</dbReference>